<accession>A0A178D9V3</accession>
<keyword evidence="2" id="KW-1185">Reference proteome</keyword>
<dbReference type="OrthoDB" id="4161313at2759"/>
<gene>
    <name evidence="1" type="ORF">AYO20_02451</name>
</gene>
<organism evidence="1 2">
    <name type="scientific">Fonsecaea nubica</name>
    <dbReference type="NCBI Taxonomy" id="856822"/>
    <lineage>
        <taxon>Eukaryota</taxon>
        <taxon>Fungi</taxon>
        <taxon>Dikarya</taxon>
        <taxon>Ascomycota</taxon>
        <taxon>Pezizomycotina</taxon>
        <taxon>Eurotiomycetes</taxon>
        <taxon>Chaetothyriomycetidae</taxon>
        <taxon>Chaetothyriales</taxon>
        <taxon>Herpotrichiellaceae</taxon>
        <taxon>Fonsecaea</taxon>
    </lineage>
</organism>
<protein>
    <submittedName>
        <fullName evidence="1">Uncharacterized protein</fullName>
    </submittedName>
</protein>
<sequence>MSLEAVPRLKAPRYIYIYQFFESIDEHPQIFNVTDKLHTLAEDLHTTSSAATTTTAIINTSTTSTSTTTSTTTTTETTTTYVLYLFAAYRTREANSTPSDHYHNYKQFLRMSYKCLSILENGGMSPALLVPLSCTRTITWSLTITPAQDVIIDGSFEDVSSDSIGVPDTTSGDWTVSGNAFFDQNSGTASDTPFGTKFVYFRGTSTVPISSVSQNLTNLVPNTFYTLTYDYAVPFVDNPNSGPAFSTCSLTLQVGDSVNRDLVDVFGNSAQTAWAEAIPLDFVADCSELVFSLIWDCSQVLPGNEIDLVIDNVAFTGGQCVAEPA</sequence>
<evidence type="ECO:0000313" key="2">
    <source>
        <dbReference type="Proteomes" id="UP000185904"/>
    </source>
</evidence>
<name>A0A178D9V3_9EURO</name>
<evidence type="ECO:0000313" key="1">
    <source>
        <dbReference type="EMBL" id="OAL38392.1"/>
    </source>
</evidence>
<dbReference type="Proteomes" id="UP000185904">
    <property type="component" value="Unassembled WGS sequence"/>
</dbReference>
<comment type="caution">
    <text evidence="1">The sequence shown here is derived from an EMBL/GenBank/DDBJ whole genome shotgun (WGS) entry which is preliminary data.</text>
</comment>
<proteinExistence type="predicted"/>
<dbReference type="AlphaFoldDB" id="A0A178D9V3"/>
<reference evidence="1 2" key="1">
    <citation type="submission" date="2016-03" db="EMBL/GenBank/DDBJ databases">
        <title>The draft genome sequence of Fonsecaea nubica causative agent of cutaneous subcutaneous infection in human host.</title>
        <authorList>
            <person name="Costa F."/>
            <person name="Sybren D.H."/>
            <person name="Raittz R.T."/>
            <person name="Weiss V.A."/>
            <person name="Leao A.C."/>
            <person name="Gomes R."/>
            <person name="De Souza E.M."/>
            <person name="Pedrosa F.O."/>
            <person name="Steffens M.B."/>
            <person name="Bombassaro A."/>
            <person name="Tadra-Sfeir M.Z."/>
            <person name="Moreno L.F."/>
            <person name="Najafzadeh M.J."/>
            <person name="Felipe M.S."/>
            <person name="Teixeira M."/>
            <person name="Sun J."/>
            <person name="Xi L."/>
            <person name="Castro M.A."/>
            <person name="Vicente V.A."/>
        </authorList>
    </citation>
    <scope>NUCLEOTIDE SEQUENCE [LARGE SCALE GENOMIC DNA]</scope>
    <source>
        <strain evidence="1 2">CBS 269.64</strain>
    </source>
</reference>
<dbReference type="RefSeq" id="XP_022503404.1">
    <property type="nucleotide sequence ID" value="XM_022640755.1"/>
</dbReference>
<dbReference type="GeneID" id="34585874"/>
<dbReference type="EMBL" id="LVCJ01000010">
    <property type="protein sequence ID" value="OAL38392.1"/>
    <property type="molecule type" value="Genomic_DNA"/>
</dbReference>